<gene>
    <name evidence="3" type="primary">gyrB</name>
</gene>
<feature type="non-terminal residue" evidence="3">
    <location>
        <position position="1"/>
    </location>
</feature>
<keyword evidence="2" id="KW-0472">Membrane</keyword>
<dbReference type="EMBL" id="KF275596">
    <property type="protein sequence ID" value="AGZ05324.1"/>
    <property type="molecule type" value="Genomic_DNA"/>
</dbReference>
<reference evidence="3" key="1">
    <citation type="submission" date="2013-06" db="EMBL/GenBank/DDBJ databases">
        <title>Environmental fitness and biodiversity of Ralstonia solanacearum species complex.</title>
        <authorList>
            <person name="Li S."/>
            <person name="Yuan K."/>
            <person name="Nie J."/>
        </authorList>
    </citation>
    <scope>NUCLEOTIDE SEQUENCE</scope>
    <source>
        <strain evidence="3">CMR32</strain>
    </source>
</reference>
<protein>
    <submittedName>
        <fullName evidence="3">DNA gyrase subunit B</fullName>
    </submittedName>
</protein>
<evidence type="ECO:0000256" key="2">
    <source>
        <dbReference type="SAM" id="Phobius"/>
    </source>
</evidence>
<evidence type="ECO:0000256" key="1">
    <source>
        <dbReference type="SAM" id="MobiDB-lite"/>
    </source>
</evidence>
<keyword evidence="2" id="KW-1133">Transmembrane helix</keyword>
<evidence type="ECO:0000313" key="3">
    <source>
        <dbReference type="EMBL" id="AGZ05324.1"/>
    </source>
</evidence>
<accession>U5TVY6</accession>
<feature type="non-terminal residue" evidence="3">
    <location>
        <position position="200"/>
    </location>
</feature>
<dbReference type="AlphaFoldDB" id="U5TVY6"/>
<name>U5TVY6_RALSL</name>
<organism evidence="3">
    <name type="scientific">Ralstonia solanacearum</name>
    <name type="common">Pseudomonas solanacearum</name>
    <dbReference type="NCBI Taxonomy" id="305"/>
    <lineage>
        <taxon>Bacteria</taxon>
        <taxon>Pseudomonadati</taxon>
        <taxon>Pseudomonadota</taxon>
        <taxon>Betaproteobacteria</taxon>
        <taxon>Burkholderiales</taxon>
        <taxon>Burkholderiaceae</taxon>
        <taxon>Ralstonia</taxon>
        <taxon>Ralstonia solanacearum species complex</taxon>
    </lineage>
</organism>
<feature type="region of interest" description="Disordered" evidence="1">
    <location>
        <begin position="1"/>
        <end position="48"/>
    </location>
</feature>
<sequence>RIAWNLRSRPCLAEPPAESPSTMNSSDSAGSFSWQSASLPGRPMPSSTPLRRVISRALRAASRARAASTILPQMILASLGVSSRKSFSTLETISSTGSRTSDETSLSLVCELNFGSGTFTDSTQVRPSRMSSPEVSTLAFLAISLSAMYLLMTRVIAARRPVRWVPPSRCGMLLVKQSTCSLKPSFHCIDTSTPTPSFSP</sequence>
<feature type="compositionally biased region" description="Polar residues" evidence="1">
    <location>
        <begin position="19"/>
        <end position="38"/>
    </location>
</feature>
<proteinExistence type="predicted"/>
<keyword evidence="2" id="KW-0812">Transmembrane</keyword>
<feature type="transmembrane region" description="Helical" evidence="2">
    <location>
        <begin position="138"/>
        <end position="157"/>
    </location>
</feature>